<gene>
    <name evidence="7" type="ORF">JE024_39305</name>
</gene>
<evidence type="ECO:0000256" key="6">
    <source>
        <dbReference type="SAM" id="MobiDB-lite"/>
    </source>
</evidence>
<dbReference type="Proteomes" id="UP000664109">
    <property type="component" value="Unassembled WGS sequence"/>
</dbReference>
<accession>A0ABS2V5N8</accession>
<evidence type="ECO:0000313" key="7">
    <source>
        <dbReference type="EMBL" id="MBM9624588.1"/>
    </source>
</evidence>
<comment type="caution">
    <text evidence="7">The sequence shown here is derived from an EMBL/GenBank/DDBJ whole genome shotgun (WGS) entry which is preliminary data.</text>
</comment>
<feature type="coiled-coil region" evidence="5">
    <location>
        <begin position="29"/>
        <end position="56"/>
    </location>
</feature>
<evidence type="ECO:0000313" key="8">
    <source>
        <dbReference type="Proteomes" id="UP000664109"/>
    </source>
</evidence>
<comment type="similarity">
    <text evidence="1">Belongs to the BlaI transcriptional regulatory family.</text>
</comment>
<feature type="compositionally biased region" description="Basic and acidic residues" evidence="6">
    <location>
        <begin position="110"/>
        <end position="119"/>
    </location>
</feature>
<keyword evidence="3" id="KW-0238">DNA-binding</keyword>
<dbReference type="RefSeq" id="WP_205378750.1">
    <property type="nucleotide sequence ID" value="NZ_JAFEJA010000003.1"/>
</dbReference>
<evidence type="ECO:0000256" key="4">
    <source>
        <dbReference type="ARBA" id="ARBA00023163"/>
    </source>
</evidence>
<dbReference type="SUPFAM" id="SSF46785">
    <property type="entry name" value="Winged helix' DNA-binding domain"/>
    <property type="match status" value="1"/>
</dbReference>
<feature type="compositionally biased region" description="Polar residues" evidence="6">
    <location>
        <begin position="231"/>
        <end position="243"/>
    </location>
</feature>
<keyword evidence="5" id="KW-0175">Coiled coil</keyword>
<evidence type="ECO:0000256" key="1">
    <source>
        <dbReference type="ARBA" id="ARBA00011046"/>
    </source>
</evidence>
<dbReference type="Pfam" id="PF03965">
    <property type="entry name" value="Penicillinase_R"/>
    <property type="match status" value="1"/>
</dbReference>
<name>A0ABS2V5N8_9ACTN</name>
<dbReference type="InterPro" id="IPR036390">
    <property type="entry name" value="WH_DNA-bd_sf"/>
</dbReference>
<keyword evidence="8" id="KW-1185">Reference proteome</keyword>
<dbReference type="Gene3D" id="1.10.10.10">
    <property type="entry name" value="Winged helix-like DNA-binding domain superfamily/Winged helix DNA-binding domain"/>
    <property type="match status" value="1"/>
</dbReference>
<reference evidence="7 8" key="1">
    <citation type="journal article" date="2016" name="Arch. Microbiol.">
        <title>Streptomyces zhihengii sp. nov., isolated from rhizospheric soil of Psammosilene tunicoides.</title>
        <authorList>
            <person name="Huang M.J."/>
            <person name="Fei J.J."/>
            <person name="Salam N."/>
            <person name="Kim C.J."/>
            <person name="Hozzein W.N."/>
            <person name="Xiao M."/>
            <person name="Huang H.Q."/>
            <person name="Li W.J."/>
        </authorList>
    </citation>
    <scope>NUCLEOTIDE SEQUENCE [LARGE SCALE GENOMIC DNA]</scope>
    <source>
        <strain evidence="7 8">YIM T102</strain>
    </source>
</reference>
<keyword evidence="4" id="KW-0804">Transcription</keyword>
<evidence type="ECO:0000256" key="5">
    <source>
        <dbReference type="SAM" id="Coils"/>
    </source>
</evidence>
<feature type="region of interest" description="Disordered" evidence="6">
    <location>
        <begin position="229"/>
        <end position="250"/>
    </location>
</feature>
<keyword evidence="2" id="KW-0805">Transcription regulation</keyword>
<dbReference type="InterPro" id="IPR005650">
    <property type="entry name" value="BlaI_family"/>
</dbReference>
<dbReference type="InterPro" id="IPR036388">
    <property type="entry name" value="WH-like_DNA-bd_sf"/>
</dbReference>
<protein>
    <submittedName>
        <fullName evidence="7">BlaI/MecI/CopY family transcriptional regulator</fullName>
    </submittedName>
</protein>
<geneLocation type="plasmid" evidence="7">
    <name>unnamed1</name>
</geneLocation>
<keyword evidence="7" id="KW-0614">Plasmid</keyword>
<feature type="region of interest" description="Disordered" evidence="6">
    <location>
        <begin position="57"/>
        <end position="157"/>
    </location>
</feature>
<evidence type="ECO:0000256" key="2">
    <source>
        <dbReference type="ARBA" id="ARBA00023015"/>
    </source>
</evidence>
<sequence length="250" mass="26898">MVDEPAMNPIRNRYVQQYADDLAANRDEQATIGQQVADLQQRLKTLEEEERWLVQAQSSLPERAVLSATEDVPLGPPADVEGTGIPTLAADPAEVSDTVPQPRDSKSRRKETTHGEKTARAGRKTAANRPSRPSREVSAAAVTGQNQQDNGSRRTGPPLGQLLLAILLKTPGEPCVVREVSDQLAQDHPSRATSVQTVRNTLEILVKKGTVEKSRQQGNAMYTAYAVSGAGDTSQDGQASTPTERVAAEA</sequence>
<dbReference type="EMBL" id="JAFEJA010000003">
    <property type="protein sequence ID" value="MBM9624588.1"/>
    <property type="molecule type" value="Genomic_DNA"/>
</dbReference>
<evidence type="ECO:0000256" key="3">
    <source>
        <dbReference type="ARBA" id="ARBA00023125"/>
    </source>
</evidence>
<organism evidence="7 8">
    <name type="scientific">Streptomyces zhihengii</name>
    <dbReference type="NCBI Taxonomy" id="1818004"/>
    <lineage>
        <taxon>Bacteria</taxon>
        <taxon>Bacillati</taxon>
        <taxon>Actinomycetota</taxon>
        <taxon>Actinomycetes</taxon>
        <taxon>Kitasatosporales</taxon>
        <taxon>Streptomycetaceae</taxon>
        <taxon>Streptomyces</taxon>
    </lineage>
</organism>
<proteinExistence type="inferred from homology"/>